<keyword evidence="1" id="KW-0472">Membrane</keyword>
<dbReference type="SUPFAM" id="SSF52540">
    <property type="entry name" value="P-loop containing nucleoside triphosphate hydrolases"/>
    <property type="match status" value="1"/>
</dbReference>
<gene>
    <name evidence="2" type="ORF">IQ247_20665</name>
</gene>
<dbReference type="Proteomes" id="UP000620559">
    <property type="component" value="Unassembled WGS sequence"/>
</dbReference>
<dbReference type="InterPro" id="IPR027417">
    <property type="entry name" value="P-loop_NTPase"/>
</dbReference>
<feature type="transmembrane region" description="Helical" evidence="1">
    <location>
        <begin position="565"/>
        <end position="590"/>
    </location>
</feature>
<evidence type="ECO:0000313" key="2">
    <source>
        <dbReference type="EMBL" id="MBE9215047.1"/>
    </source>
</evidence>
<proteinExistence type="predicted"/>
<feature type="transmembrane region" description="Helical" evidence="1">
    <location>
        <begin position="391"/>
        <end position="416"/>
    </location>
</feature>
<protein>
    <recommendedName>
        <fullName evidence="4">NACHT domain-containing protein</fullName>
    </recommendedName>
</protein>
<keyword evidence="1" id="KW-0812">Transmembrane</keyword>
<dbReference type="Gene3D" id="3.40.50.300">
    <property type="entry name" value="P-loop containing nucleotide triphosphate hydrolases"/>
    <property type="match status" value="1"/>
</dbReference>
<feature type="transmembrane region" description="Helical" evidence="1">
    <location>
        <begin position="511"/>
        <end position="527"/>
    </location>
</feature>
<organism evidence="2 3">
    <name type="scientific">Plectonema cf. radiosum LEGE 06105</name>
    <dbReference type="NCBI Taxonomy" id="945769"/>
    <lineage>
        <taxon>Bacteria</taxon>
        <taxon>Bacillati</taxon>
        <taxon>Cyanobacteriota</taxon>
        <taxon>Cyanophyceae</taxon>
        <taxon>Oscillatoriophycideae</taxon>
        <taxon>Oscillatoriales</taxon>
        <taxon>Microcoleaceae</taxon>
        <taxon>Plectonema</taxon>
    </lineage>
</organism>
<feature type="transmembrane region" description="Helical" evidence="1">
    <location>
        <begin position="428"/>
        <end position="451"/>
    </location>
</feature>
<evidence type="ECO:0000256" key="1">
    <source>
        <dbReference type="SAM" id="Phobius"/>
    </source>
</evidence>
<reference evidence="2" key="1">
    <citation type="submission" date="2020-10" db="EMBL/GenBank/DDBJ databases">
        <authorList>
            <person name="Castelo-Branco R."/>
            <person name="Eusebio N."/>
            <person name="Adriana R."/>
            <person name="Vieira A."/>
            <person name="Brugerolle De Fraissinette N."/>
            <person name="Rezende De Castro R."/>
            <person name="Schneider M.P."/>
            <person name="Vasconcelos V."/>
            <person name="Leao P.N."/>
        </authorList>
    </citation>
    <scope>NUCLEOTIDE SEQUENCE</scope>
    <source>
        <strain evidence="2">LEGE 06105</strain>
    </source>
</reference>
<evidence type="ECO:0008006" key="4">
    <source>
        <dbReference type="Google" id="ProtNLM"/>
    </source>
</evidence>
<comment type="caution">
    <text evidence="2">The sequence shown here is derived from an EMBL/GenBank/DDBJ whole genome shotgun (WGS) entry which is preliminary data.</text>
</comment>
<keyword evidence="1" id="KW-1133">Transmembrane helix</keyword>
<keyword evidence="3" id="KW-1185">Reference proteome</keyword>
<sequence>MDNHYNRNTKTQQDAFKNIQANSVSIGSINQNVQHLFRLQSQQESEINSRSQLIKYLKGEVERWKDDYLYNNEWLEPPLQELNELVAPSYSKERGIPGKSHSQELLEISIKDFFKKEKINGRLLILGNPGAGKTAAKMQLAEELIICAENNYSEPLPFWFDLSSWNEQPLEKWLIVELKNGYGIKPGFGRKLFVNRQILPILDNLDQLKLPRQLKCLTAINNFLKHDRLIPLVVCCRLEGYNRFNQLALNAAVCLQPLSGEQVQDYCVRVKNLELSKLVNHDPIFFDFAKTPFFLYLINFTYDLINTEKWQKLDSNEKRVYYLFDIFIDKNNEEALSHAKGWSKAQMVYKTKTRLAWLGNQLKLHSYTYFLIEDIQPSWLQNKNQRMRYRLFIALMVVFLSLPISLIISAFMLMAFKQAELIEVMKDVINIEVVFISLLTSISLAATVELLGLTKEIKPIETLKLPGHELINVLKLVHFRERFVSAISLSFTQSISANDNSKQVMPFIQQYAYTLFGSINSIFGLIFRGLLGWLIPPIALLRGLLTALTGPNIDIKRRAVPNQAIYKSLFNTVPLALIFGLIGLLGGFGFKLYEAYINDALKYVYNSNDISFGLFCASLGALLGIMYAGLPVIQHFALRFVLYQDDLIPFSFADFLEHTNKYRLTQRYGGHYSFIHDLLREYFIKLAPDESKK</sequence>
<dbReference type="RefSeq" id="WP_193923027.1">
    <property type="nucleotide sequence ID" value="NZ_JADEWL010000083.1"/>
</dbReference>
<dbReference type="EMBL" id="JADEWL010000083">
    <property type="protein sequence ID" value="MBE9215047.1"/>
    <property type="molecule type" value="Genomic_DNA"/>
</dbReference>
<accession>A0A8J7K393</accession>
<name>A0A8J7K393_9CYAN</name>
<evidence type="ECO:0000313" key="3">
    <source>
        <dbReference type="Proteomes" id="UP000620559"/>
    </source>
</evidence>
<feature type="transmembrane region" description="Helical" evidence="1">
    <location>
        <begin position="610"/>
        <end position="630"/>
    </location>
</feature>
<dbReference type="AlphaFoldDB" id="A0A8J7K393"/>